<dbReference type="Proteomes" id="UP000291838">
    <property type="component" value="Unassembled WGS sequence"/>
</dbReference>
<dbReference type="InterPro" id="IPR011050">
    <property type="entry name" value="Pectin_lyase_fold/virulence"/>
</dbReference>
<keyword evidence="1" id="KW-0732">Signal</keyword>
<dbReference type="SUPFAM" id="SSF51126">
    <property type="entry name" value="Pectin lyase-like"/>
    <property type="match status" value="1"/>
</dbReference>
<dbReference type="InterPro" id="IPR012334">
    <property type="entry name" value="Pectin_lyas_fold"/>
</dbReference>
<proteinExistence type="predicted"/>
<evidence type="ECO:0000313" key="2">
    <source>
        <dbReference type="EMBL" id="RYB91402.1"/>
    </source>
</evidence>
<feature type="chain" id="PRO_5020568085" evidence="1">
    <location>
        <begin position="21"/>
        <end position="381"/>
    </location>
</feature>
<feature type="signal peptide" evidence="1">
    <location>
        <begin position="1"/>
        <end position="20"/>
    </location>
</feature>
<gene>
    <name evidence="2" type="ORF">EUA06_08730</name>
</gene>
<dbReference type="AlphaFoldDB" id="A0A4V1RK85"/>
<evidence type="ECO:0000313" key="3">
    <source>
        <dbReference type="Proteomes" id="UP000291838"/>
    </source>
</evidence>
<evidence type="ECO:0000256" key="1">
    <source>
        <dbReference type="SAM" id="SignalP"/>
    </source>
</evidence>
<protein>
    <submittedName>
        <fullName evidence="2">Right-handed parallel beta-helix repeat-containing protein</fullName>
    </submittedName>
</protein>
<dbReference type="OrthoDB" id="8878147at2"/>
<keyword evidence="3" id="KW-1185">Reference proteome</keyword>
<accession>A0A4V1RK85</accession>
<dbReference type="RefSeq" id="WP_129474662.1">
    <property type="nucleotide sequence ID" value="NZ_SDWS01000003.1"/>
</dbReference>
<dbReference type="EMBL" id="SDWS01000003">
    <property type="protein sequence ID" value="RYB91402.1"/>
    <property type="molecule type" value="Genomic_DNA"/>
</dbReference>
<comment type="caution">
    <text evidence="2">The sequence shown here is derived from an EMBL/GenBank/DDBJ whole genome shotgun (WGS) entry which is preliminary data.</text>
</comment>
<sequence>MRLLVLALAAGLLVGSPAPASSYDERAQAPRTWRVGPDRALTTPSAAAAVARDGDTVLIDPGTYSGDVATWTQDDLTLRGDGGRAHLRADGNDAQGKAIWVIAGDRTTVDRIELSGASVPDRNGAGIRQKGTDLTVTRSWFHDNENGILTGADPESDVVITRSRFFRNGFGDGYSHNLYVGAVRSLTVSGSWLADARTGHELKSRAARNTIVANRISDGDATASYSVDLPNGGRSLVAGNVIVQGPRSENPALVSYGAEGLTHPSRTLWVVNNTLVNQRTSGTFVALAAGARAHLRNNLLVGPGDLTSGPTADARRNRVIGLDGFADPQVEDFRLLPSSPAVDRGVAVPRRLRARLEYTAPTGHVRRPASGRPDLGAYELR</sequence>
<dbReference type="Gene3D" id="2.160.20.10">
    <property type="entry name" value="Single-stranded right-handed beta-helix, Pectin lyase-like"/>
    <property type="match status" value="1"/>
</dbReference>
<reference evidence="2 3" key="1">
    <citation type="submission" date="2019-01" db="EMBL/GenBank/DDBJ databases">
        <title>Novel species of Nocardioides.</title>
        <authorList>
            <person name="Liu Q."/>
            <person name="Xin Y.-H."/>
        </authorList>
    </citation>
    <scope>NUCLEOTIDE SEQUENCE [LARGE SCALE GENOMIC DNA]</scope>
    <source>
        <strain evidence="2 3">HLT3-15</strain>
    </source>
</reference>
<name>A0A4V1RK85_9ACTN</name>
<organism evidence="2 3">
    <name type="scientific">Nocardioides glacieisoli</name>
    <dbReference type="NCBI Taxonomy" id="1168730"/>
    <lineage>
        <taxon>Bacteria</taxon>
        <taxon>Bacillati</taxon>
        <taxon>Actinomycetota</taxon>
        <taxon>Actinomycetes</taxon>
        <taxon>Propionibacteriales</taxon>
        <taxon>Nocardioidaceae</taxon>
        <taxon>Nocardioides</taxon>
    </lineage>
</organism>